<reference evidence="1 2" key="1">
    <citation type="submission" date="2018-02" db="EMBL/GenBank/DDBJ databases">
        <title>Comparative genomes isolates from brazilian mangrove.</title>
        <authorList>
            <person name="Araujo J.E."/>
            <person name="Taketani R.G."/>
            <person name="Silva M.C.P."/>
            <person name="Loureco M.V."/>
            <person name="Andreote F.D."/>
        </authorList>
    </citation>
    <scope>NUCLEOTIDE SEQUENCE [LARGE SCALE GENOMIC DNA]</scope>
    <source>
        <strain evidence="1 2">NAP PRIS-MGV</strain>
    </source>
</reference>
<protein>
    <submittedName>
        <fullName evidence="1">Uncharacterized protein</fullName>
    </submittedName>
</protein>
<sequence length="96" mass="10246">MNSGITTSIIAACEQTISLPAPASGVVAAFFNIQTRKISFARTDDSGDYQWQVHCQARGSTKGTDVVEVSITKQVAGLDGGEEKDKKKNTARIQSL</sequence>
<dbReference type="Proteomes" id="UP000239388">
    <property type="component" value="Unassembled WGS sequence"/>
</dbReference>
<comment type="caution">
    <text evidence="1">The sequence shown here is derived from an EMBL/GenBank/DDBJ whole genome shotgun (WGS) entry which is preliminary data.</text>
</comment>
<accession>A0A2S8FNL8</accession>
<evidence type="ECO:0000313" key="2">
    <source>
        <dbReference type="Proteomes" id="UP000239388"/>
    </source>
</evidence>
<evidence type="ECO:0000313" key="1">
    <source>
        <dbReference type="EMBL" id="PQO33792.1"/>
    </source>
</evidence>
<proteinExistence type="predicted"/>
<dbReference type="EMBL" id="PUIB01000017">
    <property type="protein sequence ID" value="PQO33792.1"/>
    <property type="molecule type" value="Genomic_DNA"/>
</dbReference>
<gene>
    <name evidence="1" type="ORF">C5Y98_16310</name>
</gene>
<organism evidence="1 2">
    <name type="scientific">Blastopirellula marina</name>
    <dbReference type="NCBI Taxonomy" id="124"/>
    <lineage>
        <taxon>Bacteria</taxon>
        <taxon>Pseudomonadati</taxon>
        <taxon>Planctomycetota</taxon>
        <taxon>Planctomycetia</taxon>
        <taxon>Pirellulales</taxon>
        <taxon>Pirellulaceae</taxon>
        <taxon>Blastopirellula</taxon>
    </lineage>
</organism>
<dbReference type="AlphaFoldDB" id="A0A2S8FNL8"/>
<name>A0A2S8FNL8_9BACT</name>